<organism evidence="2 3">
    <name type="scientific">Kitasatospora phosalacinea</name>
    <dbReference type="NCBI Taxonomy" id="2065"/>
    <lineage>
        <taxon>Bacteria</taxon>
        <taxon>Bacillati</taxon>
        <taxon>Actinomycetota</taxon>
        <taxon>Actinomycetes</taxon>
        <taxon>Kitasatosporales</taxon>
        <taxon>Streptomycetaceae</taxon>
        <taxon>Kitasatospora</taxon>
    </lineage>
</organism>
<name>A0ABW6GDD4_9ACTN</name>
<dbReference type="EMBL" id="JBHYPX010000002">
    <property type="protein sequence ID" value="MFE1350729.1"/>
    <property type="molecule type" value="Genomic_DNA"/>
</dbReference>
<dbReference type="CDD" id="cd06260">
    <property type="entry name" value="DUF820-like"/>
    <property type="match status" value="1"/>
</dbReference>
<dbReference type="Pfam" id="PF05685">
    <property type="entry name" value="Uma2"/>
    <property type="match status" value="1"/>
</dbReference>
<dbReference type="SUPFAM" id="SSF52980">
    <property type="entry name" value="Restriction endonuclease-like"/>
    <property type="match status" value="1"/>
</dbReference>
<dbReference type="PANTHER" id="PTHR35400">
    <property type="entry name" value="SLR1083 PROTEIN"/>
    <property type="match status" value="1"/>
</dbReference>
<comment type="caution">
    <text evidence="2">The sequence shown here is derived from an EMBL/GenBank/DDBJ whole genome shotgun (WGS) entry which is preliminary data.</text>
</comment>
<reference evidence="2 3" key="1">
    <citation type="submission" date="2024-09" db="EMBL/GenBank/DDBJ databases">
        <title>The Natural Products Discovery Center: Release of the First 8490 Sequenced Strains for Exploring Actinobacteria Biosynthetic Diversity.</title>
        <authorList>
            <person name="Kalkreuter E."/>
            <person name="Kautsar S.A."/>
            <person name="Yang D."/>
            <person name="Bader C.D."/>
            <person name="Teijaro C.N."/>
            <person name="Fluegel L."/>
            <person name="Davis C.M."/>
            <person name="Simpson J.R."/>
            <person name="Lauterbach L."/>
            <person name="Steele A.D."/>
            <person name="Gui C."/>
            <person name="Meng S."/>
            <person name="Li G."/>
            <person name="Viehrig K."/>
            <person name="Ye F."/>
            <person name="Su P."/>
            <person name="Kiefer A.F."/>
            <person name="Nichols A."/>
            <person name="Cepeda A.J."/>
            <person name="Yan W."/>
            <person name="Fan B."/>
            <person name="Jiang Y."/>
            <person name="Adhikari A."/>
            <person name="Zheng C.-J."/>
            <person name="Schuster L."/>
            <person name="Cowan T.M."/>
            <person name="Smanski M.J."/>
            <person name="Chevrette M.G."/>
            <person name="De Carvalho L.P.S."/>
            <person name="Shen B."/>
        </authorList>
    </citation>
    <scope>NUCLEOTIDE SEQUENCE [LARGE SCALE GENOMIC DNA]</scope>
    <source>
        <strain evidence="2 3">NPDC058753</strain>
    </source>
</reference>
<proteinExistence type="predicted"/>
<feature type="domain" description="Putative restriction endonuclease" evidence="1">
    <location>
        <begin position="9"/>
        <end position="171"/>
    </location>
</feature>
<keyword evidence="2" id="KW-0540">Nuclease</keyword>
<dbReference type="InterPro" id="IPR012296">
    <property type="entry name" value="Nuclease_put_TT1808"/>
</dbReference>
<dbReference type="PANTHER" id="PTHR35400:SF3">
    <property type="entry name" value="SLL1072 PROTEIN"/>
    <property type="match status" value="1"/>
</dbReference>
<sequence length="181" mass="20168">MRPEQFPPIAEAAERRGVVLEFVAGRLGVRPPADGDHGEILMWLLERCLEHRPDLRLYPARWLRLSCGGLARPDGLLARRRAFVGKGAWADPEDAVMVVEATSSDADADRRDRVEKPKAYAETGIPVFLLVDRDAGSVSVHSEPEDGRYRSVVTLAYGHVVELPEPVNVTLDTEELKEFSR</sequence>
<dbReference type="RefSeq" id="WP_380317189.1">
    <property type="nucleotide sequence ID" value="NZ_JBHYPW010000003.1"/>
</dbReference>
<dbReference type="GO" id="GO:0004519">
    <property type="term" value="F:endonuclease activity"/>
    <property type="evidence" value="ECO:0007669"/>
    <property type="project" value="UniProtKB-KW"/>
</dbReference>
<dbReference type="Proteomes" id="UP001599542">
    <property type="component" value="Unassembled WGS sequence"/>
</dbReference>
<accession>A0ABW6GDD4</accession>
<dbReference type="InterPro" id="IPR008538">
    <property type="entry name" value="Uma2"/>
</dbReference>
<gene>
    <name evidence="2" type="ORF">ACFW6T_01910</name>
</gene>
<keyword evidence="2" id="KW-0378">Hydrolase</keyword>
<evidence type="ECO:0000259" key="1">
    <source>
        <dbReference type="Pfam" id="PF05685"/>
    </source>
</evidence>
<dbReference type="Gene3D" id="3.90.1570.10">
    <property type="entry name" value="tt1808, chain A"/>
    <property type="match status" value="1"/>
</dbReference>
<evidence type="ECO:0000313" key="2">
    <source>
        <dbReference type="EMBL" id="MFE1350729.1"/>
    </source>
</evidence>
<protein>
    <submittedName>
        <fullName evidence="2">Uma2 family endonuclease</fullName>
    </submittedName>
</protein>
<evidence type="ECO:0000313" key="3">
    <source>
        <dbReference type="Proteomes" id="UP001599542"/>
    </source>
</evidence>
<keyword evidence="2" id="KW-0255">Endonuclease</keyword>
<dbReference type="InterPro" id="IPR011335">
    <property type="entry name" value="Restrct_endonuc-II-like"/>
</dbReference>
<keyword evidence="3" id="KW-1185">Reference proteome</keyword>